<proteinExistence type="predicted"/>
<keyword evidence="3" id="KW-1185">Reference proteome</keyword>
<accession>A0A2C5WTV9</accession>
<evidence type="ECO:0000256" key="1">
    <source>
        <dbReference type="SAM" id="MobiDB-lite"/>
    </source>
</evidence>
<evidence type="ECO:0000313" key="3">
    <source>
        <dbReference type="Proteomes" id="UP000222788"/>
    </source>
</evidence>
<name>A0A2C5WTV9_9PEZI</name>
<reference evidence="2 3" key="1">
    <citation type="journal article" date="2013" name="Fungal Biol.">
        <title>Analysis of microsatellite markers in the genome of the plant pathogen Ceratocystis fimbriata.</title>
        <authorList>
            <person name="Simpson M.C."/>
            <person name="Wilken P.M."/>
            <person name="Coetzee M.P."/>
            <person name="Wingfield M.J."/>
            <person name="Wingfield B.D."/>
        </authorList>
    </citation>
    <scope>NUCLEOTIDE SEQUENCE [LARGE SCALE GENOMIC DNA]</scope>
    <source>
        <strain evidence="2 3">CBS 114723</strain>
    </source>
</reference>
<evidence type="ECO:0000313" key="2">
    <source>
        <dbReference type="EMBL" id="PHH49081.1"/>
    </source>
</evidence>
<reference evidence="2 3" key="2">
    <citation type="journal article" date="2013" name="IMA Fungus">
        <title>IMA Genome-F 1: Ceratocystis fimbriata: Draft nuclear genome sequence for the plant pathogen, Ceratocystis fimbriata.</title>
        <authorList>
            <person name="Wilken P.M."/>
            <person name="Steenkamp E.T."/>
            <person name="Wingfield M.J."/>
            <person name="de Beer Z.W."/>
            <person name="Wingfield B.D."/>
        </authorList>
    </citation>
    <scope>NUCLEOTIDE SEQUENCE [LARGE SCALE GENOMIC DNA]</scope>
    <source>
        <strain evidence="2 3">CBS 114723</strain>
    </source>
</reference>
<dbReference type="EMBL" id="APWK03000291">
    <property type="protein sequence ID" value="PHH49081.1"/>
    <property type="molecule type" value="Genomic_DNA"/>
</dbReference>
<organism evidence="2 3">
    <name type="scientific">Ceratocystis fimbriata CBS 114723</name>
    <dbReference type="NCBI Taxonomy" id="1035309"/>
    <lineage>
        <taxon>Eukaryota</taxon>
        <taxon>Fungi</taxon>
        <taxon>Dikarya</taxon>
        <taxon>Ascomycota</taxon>
        <taxon>Pezizomycotina</taxon>
        <taxon>Sordariomycetes</taxon>
        <taxon>Hypocreomycetidae</taxon>
        <taxon>Microascales</taxon>
        <taxon>Ceratocystidaceae</taxon>
        <taxon>Ceratocystis</taxon>
    </lineage>
</organism>
<dbReference type="AlphaFoldDB" id="A0A2C5WTV9"/>
<protein>
    <submittedName>
        <fullName evidence="2">Uncharacterized protein</fullName>
    </submittedName>
</protein>
<feature type="region of interest" description="Disordered" evidence="1">
    <location>
        <begin position="1"/>
        <end position="42"/>
    </location>
</feature>
<dbReference type="Proteomes" id="UP000222788">
    <property type="component" value="Unassembled WGS sequence"/>
</dbReference>
<comment type="caution">
    <text evidence="2">The sequence shown here is derived from an EMBL/GenBank/DDBJ whole genome shotgun (WGS) entry which is preliminary data.</text>
</comment>
<gene>
    <name evidence="2" type="ORF">CFIMG_007984RA</name>
</gene>
<sequence>MKSQAPDSAPQAPLLQPHSPQVAPTIDPQLLPATPLDDQPNDEAIEKHSTYLDKIARLRAGVEDKEYLNVDKESIATAINKLKGPAACYTTAQRDDKSDDPAAKRIRAMMTKLAEREPRTYAEAVNHHRSMADYISDTELIVVEADGSK</sequence>